<organism evidence="1 2">
    <name type="scientific">Pseudonocardia aurantiaca</name>
    <dbReference type="NCBI Taxonomy" id="75290"/>
    <lineage>
        <taxon>Bacteria</taxon>
        <taxon>Bacillati</taxon>
        <taxon>Actinomycetota</taxon>
        <taxon>Actinomycetes</taxon>
        <taxon>Pseudonocardiales</taxon>
        <taxon>Pseudonocardiaceae</taxon>
        <taxon>Pseudonocardia</taxon>
    </lineage>
</organism>
<keyword evidence="2" id="KW-1185">Reference proteome</keyword>
<protein>
    <submittedName>
        <fullName evidence="1">Uncharacterized protein</fullName>
    </submittedName>
</protein>
<accession>A0ABW4FJ06</accession>
<evidence type="ECO:0000313" key="1">
    <source>
        <dbReference type="EMBL" id="MFD1530240.1"/>
    </source>
</evidence>
<reference evidence="2" key="1">
    <citation type="journal article" date="2019" name="Int. J. Syst. Evol. Microbiol.">
        <title>The Global Catalogue of Microorganisms (GCM) 10K type strain sequencing project: providing services to taxonomists for standard genome sequencing and annotation.</title>
        <authorList>
            <consortium name="The Broad Institute Genomics Platform"/>
            <consortium name="The Broad Institute Genome Sequencing Center for Infectious Disease"/>
            <person name="Wu L."/>
            <person name="Ma J."/>
        </authorList>
    </citation>
    <scope>NUCLEOTIDE SEQUENCE [LARGE SCALE GENOMIC DNA]</scope>
    <source>
        <strain evidence="2">JCM 12165</strain>
    </source>
</reference>
<evidence type="ECO:0000313" key="2">
    <source>
        <dbReference type="Proteomes" id="UP001597145"/>
    </source>
</evidence>
<proteinExistence type="predicted"/>
<dbReference type="RefSeq" id="WP_343977107.1">
    <property type="nucleotide sequence ID" value="NZ_BAAAJG010000008.1"/>
</dbReference>
<name>A0ABW4FJ06_9PSEU</name>
<dbReference type="EMBL" id="JBHUCP010000007">
    <property type="protein sequence ID" value="MFD1530240.1"/>
    <property type="molecule type" value="Genomic_DNA"/>
</dbReference>
<dbReference type="Proteomes" id="UP001597145">
    <property type="component" value="Unassembled WGS sequence"/>
</dbReference>
<gene>
    <name evidence="1" type="ORF">ACFSCY_12380</name>
</gene>
<comment type="caution">
    <text evidence="1">The sequence shown here is derived from an EMBL/GenBank/DDBJ whole genome shotgun (WGS) entry which is preliminary data.</text>
</comment>
<sequence>MGGTAWHGAGDESAFGELVQRYRSELLVHCYRMLGWLPVRWPPVREPKLTGRVAYSQDLLAELGIAVP</sequence>